<protein>
    <submittedName>
        <fullName evidence="1">Uncharacterized protein</fullName>
    </submittedName>
</protein>
<comment type="caution">
    <text evidence="1">The sequence shown here is derived from an EMBL/GenBank/DDBJ whole genome shotgun (WGS) entry which is preliminary data.</text>
</comment>
<organism evidence="1 2">
    <name type="scientific">Candidatus Caccoplasma merdipullorum</name>
    <dbReference type="NCBI Taxonomy" id="2840718"/>
    <lineage>
        <taxon>Bacteria</taxon>
        <taxon>Pseudomonadati</taxon>
        <taxon>Bacteroidota</taxon>
        <taxon>Bacteroidia</taxon>
        <taxon>Bacteroidales</taxon>
        <taxon>Bacteroidaceae</taxon>
        <taxon>Bacteroidaceae incertae sedis</taxon>
        <taxon>Candidatus Caccoplasma</taxon>
    </lineage>
</organism>
<gene>
    <name evidence="1" type="ORF">IAC54_07635</name>
</gene>
<evidence type="ECO:0000313" key="1">
    <source>
        <dbReference type="EMBL" id="MBO8438749.1"/>
    </source>
</evidence>
<dbReference type="AlphaFoldDB" id="A0A9D9E807"/>
<evidence type="ECO:0000313" key="2">
    <source>
        <dbReference type="Proteomes" id="UP000823636"/>
    </source>
</evidence>
<reference evidence="1" key="1">
    <citation type="submission" date="2020-10" db="EMBL/GenBank/DDBJ databases">
        <authorList>
            <person name="Gilroy R."/>
        </authorList>
    </citation>
    <scope>NUCLEOTIDE SEQUENCE</scope>
    <source>
        <strain evidence="1">G3-4614</strain>
    </source>
</reference>
<accession>A0A9D9E807</accession>
<dbReference type="EMBL" id="JADIMW010000079">
    <property type="protein sequence ID" value="MBO8438749.1"/>
    <property type="molecule type" value="Genomic_DNA"/>
</dbReference>
<proteinExistence type="predicted"/>
<dbReference type="Proteomes" id="UP000823636">
    <property type="component" value="Unassembled WGS sequence"/>
</dbReference>
<sequence>MESCGKNQLFKLFSTSSIKPPHDISSFSVIKGINVKSFFLKDSGI</sequence>
<reference evidence="1" key="2">
    <citation type="journal article" date="2021" name="PeerJ">
        <title>Extensive microbial diversity within the chicken gut microbiome revealed by metagenomics and culture.</title>
        <authorList>
            <person name="Gilroy R."/>
            <person name="Ravi A."/>
            <person name="Getino M."/>
            <person name="Pursley I."/>
            <person name="Horton D.L."/>
            <person name="Alikhan N.F."/>
            <person name="Baker D."/>
            <person name="Gharbi K."/>
            <person name="Hall N."/>
            <person name="Watson M."/>
            <person name="Adriaenssens E.M."/>
            <person name="Foster-Nyarko E."/>
            <person name="Jarju S."/>
            <person name="Secka A."/>
            <person name="Antonio M."/>
            <person name="Oren A."/>
            <person name="Chaudhuri R.R."/>
            <person name="La Ragione R."/>
            <person name="Hildebrand F."/>
            <person name="Pallen M.J."/>
        </authorList>
    </citation>
    <scope>NUCLEOTIDE SEQUENCE</scope>
    <source>
        <strain evidence="1">G3-4614</strain>
    </source>
</reference>
<name>A0A9D9E807_9BACT</name>